<evidence type="ECO:0000256" key="6">
    <source>
        <dbReference type="RuleBase" id="RU369037"/>
    </source>
</evidence>
<gene>
    <name evidence="8" type="ORF">MIT9_P1114</name>
</gene>
<dbReference type="GO" id="GO:0046688">
    <property type="term" value="P:response to copper ion"/>
    <property type="evidence" value="ECO:0007669"/>
    <property type="project" value="UniProtKB-UniRule"/>
</dbReference>
<keyword evidence="3 6" id="KW-0812">Transmembrane</keyword>
<dbReference type="RefSeq" id="WP_317706458.1">
    <property type="nucleotide sequence ID" value="NZ_AP024714.1"/>
</dbReference>
<feature type="transmembrane region" description="Helical" evidence="6">
    <location>
        <begin position="497"/>
        <end position="515"/>
    </location>
</feature>
<evidence type="ECO:0000256" key="1">
    <source>
        <dbReference type="ARBA" id="ARBA00004651"/>
    </source>
</evidence>
<dbReference type="Proteomes" id="UP001321825">
    <property type="component" value="Chromosome"/>
</dbReference>
<feature type="transmembrane region" description="Helical" evidence="6">
    <location>
        <begin position="248"/>
        <end position="269"/>
    </location>
</feature>
<comment type="similarity">
    <text evidence="6">Belongs to the CopD family.</text>
</comment>
<feature type="transmembrane region" description="Helical" evidence="6">
    <location>
        <begin position="136"/>
        <end position="155"/>
    </location>
</feature>
<feature type="transmembrane region" description="Helical" evidence="6">
    <location>
        <begin position="401"/>
        <end position="419"/>
    </location>
</feature>
<comment type="function">
    <text evidence="6">Involved in copper resistance.</text>
</comment>
<feature type="transmembrane region" description="Helical" evidence="6">
    <location>
        <begin position="527"/>
        <end position="549"/>
    </location>
</feature>
<feature type="domain" description="Copper resistance protein D" evidence="7">
    <location>
        <begin position="208"/>
        <end position="309"/>
    </location>
</feature>
<proteinExistence type="inferred from homology"/>
<comment type="caution">
    <text evidence="6">Lacks conserved residue(s) required for the propagation of feature annotation.</text>
</comment>
<keyword evidence="4 6" id="KW-1133">Transmembrane helix</keyword>
<evidence type="ECO:0000313" key="9">
    <source>
        <dbReference type="Proteomes" id="UP001321825"/>
    </source>
</evidence>
<dbReference type="GO" id="GO:0006825">
    <property type="term" value="P:copper ion transport"/>
    <property type="evidence" value="ECO:0007669"/>
    <property type="project" value="InterPro"/>
</dbReference>
<evidence type="ECO:0000256" key="4">
    <source>
        <dbReference type="ARBA" id="ARBA00022989"/>
    </source>
</evidence>
<dbReference type="PANTHER" id="PTHR34820:SF4">
    <property type="entry name" value="INNER MEMBRANE PROTEIN YEBZ"/>
    <property type="match status" value="1"/>
</dbReference>
<dbReference type="InterPro" id="IPR008457">
    <property type="entry name" value="Cu-R_CopD_dom"/>
</dbReference>
<comment type="subcellular location">
    <subcellularLocation>
        <location evidence="6">Cell inner membrane</location>
        <topology evidence="6">Multi-pass membrane protein</topology>
    </subcellularLocation>
    <subcellularLocation>
        <location evidence="1">Cell membrane</location>
        <topology evidence="1">Multi-pass membrane protein</topology>
    </subcellularLocation>
</comment>
<feature type="transmembrane region" description="Helical" evidence="6">
    <location>
        <begin position="216"/>
        <end position="236"/>
    </location>
</feature>
<keyword evidence="5 6" id="KW-0472">Membrane</keyword>
<organism evidence="8 9">
    <name type="scientific">Methylomarinovum caldicuralii</name>
    <dbReference type="NCBI Taxonomy" id="438856"/>
    <lineage>
        <taxon>Bacteria</taxon>
        <taxon>Pseudomonadati</taxon>
        <taxon>Pseudomonadota</taxon>
        <taxon>Gammaproteobacteria</taxon>
        <taxon>Methylococcales</taxon>
        <taxon>Methylothermaceae</taxon>
        <taxon>Methylomarinovum</taxon>
    </lineage>
</organism>
<accession>A0AAU9BSK1</accession>
<evidence type="ECO:0000256" key="3">
    <source>
        <dbReference type="ARBA" id="ARBA00022692"/>
    </source>
</evidence>
<sequence>MPETIQPAIAVGGLEGLANFLDDLMGGFTLISFALSLGALLWSRWILEPVVPESAVKDRLTRYSLQWLYIGAFALAASHAVALIAKGWVLKETLGVLPWGAYLGTVQFKAGFIRMVLAFALGFAGRSLISHPHDPLRWHLTWGLMAAITVCGAWLTHGVGRFEARALLMIMTVIHQVAGALWFGGVIQLVVFWRVLQKAPDLKPYWPRVLRRFSSWGALAVFSLLVTGIPLAWHYIDSLTALIGTGYGSLLLTKIALMLGALGLAWLNYRAGKRWEQQGDDPALYRTIPHLIEAESFLLVSALFVAATLSSQPPATDIPQLTASAEEVWHMFSPKWPTLTSPSHEALLVGEAQRATIVGKEAPVAATEWSNFNHNVSGLFLTVMALTALAGYGFRWRWARYWPVGFIALGIFLFFRSDAQAWPLGPLGFWESTFGDGEILQHRLATLLVLVLGGLETRARTSLKAAHLRYLFPILCAVGGILLLTHAHGGFELKTEYLIQSTHTVMGLLAIFMAAGRWLELKLEPPAATWAGIASMTSMLLIGLILMFYDEPLY</sequence>
<protein>
    <recommendedName>
        <fullName evidence="6">Copper resistance protein D</fullName>
    </recommendedName>
</protein>
<evidence type="ECO:0000313" key="8">
    <source>
        <dbReference type="EMBL" id="BCX81536.1"/>
    </source>
</evidence>
<keyword evidence="6" id="KW-0997">Cell inner membrane</keyword>
<dbReference type="InterPro" id="IPR032694">
    <property type="entry name" value="CopC/D"/>
</dbReference>
<feature type="transmembrane region" description="Helical" evidence="6">
    <location>
        <begin position="470"/>
        <end position="491"/>
    </location>
</feature>
<keyword evidence="2 6" id="KW-1003">Cell membrane</keyword>
<keyword evidence="6" id="KW-0186">Copper</keyword>
<dbReference type="KEGG" id="mcau:MIT9_P1114"/>
<feature type="transmembrane region" description="Helical" evidence="6">
    <location>
        <begin position="24"/>
        <end position="47"/>
    </location>
</feature>
<evidence type="ECO:0000256" key="5">
    <source>
        <dbReference type="ARBA" id="ARBA00023136"/>
    </source>
</evidence>
<feature type="transmembrane region" description="Helical" evidence="6">
    <location>
        <begin position="67"/>
        <end position="89"/>
    </location>
</feature>
<reference evidence="9" key="1">
    <citation type="journal article" date="2024" name="Int. J. Syst. Evol. Microbiol.">
        <title>Methylomarinovum tepidoasis sp. nov., a moderately thermophilic methanotroph of the family Methylothermaceae isolated from a deep-sea hydrothermal field.</title>
        <authorList>
            <person name="Hirayama H."/>
            <person name="Takaki Y."/>
            <person name="Abe M."/>
            <person name="Miyazaki M."/>
            <person name="Uematsu K."/>
            <person name="Matsui Y."/>
            <person name="Takai K."/>
        </authorList>
    </citation>
    <scope>NUCLEOTIDE SEQUENCE [LARGE SCALE GENOMIC DNA]</scope>
    <source>
        <strain evidence="9">IT-9</strain>
    </source>
</reference>
<dbReference type="PANTHER" id="PTHR34820">
    <property type="entry name" value="INNER MEMBRANE PROTEIN YEBZ"/>
    <property type="match status" value="1"/>
</dbReference>
<dbReference type="EMBL" id="AP024714">
    <property type="protein sequence ID" value="BCX81536.1"/>
    <property type="molecule type" value="Genomic_DNA"/>
</dbReference>
<name>A0AAU9BSK1_9GAMM</name>
<keyword evidence="9" id="KW-1185">Reference proteome</keyword>
<evidence type="ECO:0000256" key="2">
    <source>
        <dbReference type="ARBA" id="ARBA00022475"/>
    </source>
</evidence>
<feature type="transmembrane region" description="Helical" evidence="6">
    <location>
        <begin position="101"/>
        <end position="124"/>
    </location>
</feature>
<dbReference type="GO" id="GO:0005886">
    <property type="term" value="C:plasma membrane"/>
    <property type="evidence" value="ECO:0007669"/>
    <property type="project" value="UniProtKB-SubCell"/>
</dbReference>
<dbReference type="AlphaFoldDB" id="A0AAU9BSK1"/>
<feature type="transmembrane region" description="Helical" evidence="6">
    <location>
        <begin position="167"/>
        <end position="196"/>
    </location>
</feature>
<feature type="transmembrane region" description="Helical" evidence="6">
    <location>
        <begin position="376"/>
        <end position="394"/>
    </location>
</feature>
<dbReference type="Pfam" id="PF05425">
    <property type="entry name" value="CopD"/>
    <property type="match status" value="1"/>
</dbReference>
<evidence type="ECO:0000259" key="7">
    <source>
        <dbReference type="Pfam" id="PF05425"/>
    </source>
</evidence>